<protein>
    <submittedName>
        <fullName evidence="1">383_t:CDS:1</fullName>
    </submittedName>
</protein>
<gene>
    <name evidence="1" type="ORF">RPERSI_LOCUS13681</name>
</gene>
<feature type="non-terminal residue" evidence="1">
    <location>
        <position position="111"/>
    </location>
</feature>
<comment type="caution">
    <text evidence="1">The sequence shown here is derived from an EMBL/GenBank/DDBJ whole genome shotgun (WGS) entry which is preliminary data.</text>
</comment>
<keyword evidence="2" id="KW-1185">Reference proteome</keyword>
<evidence type="ECO:0000313" key="1">
    <source>
        <dbReference type="EMBL" id="CAG8746187.1"/>
    </source>
</evidence>
<organism evidence="1 2">
    <name type="scientific">Racocetra persica</name>
    <dbReference type="NCBI Taxonomy" id="160502"/>
    <lineage>
        <taxon>Eukaryota</taxon>
        <taxon>Fungi</taxon>
        <taxon>Fungi incertae sedis</taxon>
        <taxon>Mucoromycota</taxon>
        <taxon>Glomeromycotina</taxon>
        <taxon>Glomeromycetes</taxon>
        <taxon>Diversisporales</taxon>
        <taxon>Gigasporaceae</taxon>
        <taxon>Racocetra</taxon>
    </lineage>
</organism>
<sequence length="111" mass="12621">MTNQIKNSEMTDQGEKIYNEFILASNYASFDTVEDFLATDLPESPQNALSELNQNVQKEGQTNPESEIQVVKQREGQINKVIEGQNQQMNKEALEKFLTGNVFHNCTFNFG</sequence>
<dbReference type="Proteomes" id="UP000789920">
    <property type="component" value="Unassembled WGS sequence"/>
</dbReference>
<name>A0ACA9QCT6_9GLOM</name>
<evidence type="ECO:0000313" key="2">
    <source>
        <dbReference type="Proteomes" id="UP000789920"/>
    </source>
</evidence>
<reference evidence="1" key="1">
    <citation type="submission" date="2021-06" db="EMBL/GenBank/DDBJ databases">
        <authorList>
            <person name="Kallberg Y."/>
            <person name="Tangrot J."/>
            <person name="Rosling A."/>
        </authorList>
    </citation>
    <scope>NUCLEOTIDE SEQUENCE</scope>
    <source>
        <strain evidence="1">MA461A</strain>
    </source>
</reference>
<accession>A0ACA9QCT6</accession>
<dbReference type="EMBL" id="CAJVQC010030646">
    <property type="protein sequence ID" value="CAG8746187.1"/>
    <property type="molecule type" value="Genomic_DNA"/>
</dbReference>
<proteinExistence type="predicted"/>